<dbReference type="EMBL" id="OZ075140">
    <property type="protein sequence ID" value="CAL5028803.1"/>
    <property type="molecule type" value="Genomic_DNA"/>
</dbReference>
<dbReference type="InterPro" id="IPR059179">
    <property type="entry name" value="MLKL-like_MCAfunc"/>
</dbReference>
<dbReference type="Pfam" id="PF25055">
    <property type="entry name" value="DUF7792"/>
    <property type="match status" value="1"/>
</dbReference>
<dbReference type="PANTHER" id="PTHR35832:SF6">
    <property type="entry name" value="EXPRESSED PROTEIN"/>
    <property type="match status" value="1"/>
</dbReference>
<evidence type="ECO:0000313" key="4">
    <source>
        <dbReference type="Proteomes" id="UP001497457"/>
    </source>
</evidence>
<dbReference type="Gene3D" id="1.20.930.20">
    <property type="entry name" value="Adaptor protein Cbl, N-terminal domain"/>
    <property type="match status" value="1"/>
</dbReference>
<gene>
    <name evidence="3" type="ORF">URODEC1_LOCUS80050</name>
</gene>
<dbReference type="AlphaFoldDB" id="A0ABC9D001"/>
<dbReference type="PANTHER" id="PTHR35832">
    <property type="entry name" value="OS12G0248400 PROTEIN-RELATED"/>
    <property type="match status" value="1"/>
</dbReference>
<dbReference type="InterPro" id="IPR056694">
    <property type="entry name" value="DUF7792"/>
</dbReference>
<dbReference type="CDD" id="cd21037">
    <property type="entry name" value="MLKL_NTD"/>
    <property type="match status" value="1"/>
</dbReference>
<protein>
    <recommendedName>
        <fullName evidence="2">DUF7792 domain-containing protein</fullName>
    </recommendedName>
</protein>
<feature type="region of interest" description="Disordered" evidence="1">
    <location>
        <begin position="142"/>
        <end position="202"/>
    </location>
</feature>
<evidence type="ECO:0000259" key="2">
    <source>
        <dbReference type="Pfam" id="PF25055"/>
    </source>
</evidence>
<evidence type="ECO:0000313" key="3">
    <source>
        <dbReference type="EMBL" id="CAL5028803.1"/>
    </source>
</evidence>
<reference evidence="4" key="1">
    <citation type="submission" date="2024-06" db="EMBL/GenBank/DDBJ databases">
        <authorList>
            <person name="Ryan C."/>
        </authorList>
    </citation>
    <scope>NUCLEOTIDE SEQUENCE [LARGE SCALE GENOMIC DNA]</scope>
</reference>
<sequence length="229" mass="24540">MEPVGSTLSTIFKLLQEIAKAAKMARRNRTRCLELARRTEAVDNVLRASKASASGDAVSARSSILCRLEEALDEAVKLIESCSRSGGLAFRLHRILSSGAMAARFDYVEKRITTCLIDLGAANGVSMESKIDQLAARDRHLHRNKPKQKQVNAPPMAGSTNVKNGGQGKGGRNGGKGGKRRRGKKAAAVARPPPLLSHAGVPTYPNGNGYAYSVHHHSIEEDPTSCSVM</sequence>
<dbReference type="Proteomes" id="UP001497457">
    <property type="component" value="Chromosome 30rd"/>
</dbReference>
<proteinExistence type="predicted"/>
<reference evidence="3 4" key="2">
    <citation type="submission" date="2024-10" db="EMBL/GenBank/DDBJ databases">
        <authorList>
            <person name="Ryan C."/>
        </authorList>
    </citation>
    <scope>NUCLEOTIDE SEQUENCE [LARGE SCALE GENOMIC DNA]</scope>
</reference>
<organism evidence="3 4">
    <name type="scientific">Urochloa decumbens</name>
    <dbReference type="NCBI Taxonomy" id="240449"/>
    <lineage>
        <taxon>Eukaryota</taxon>
        <taxon>Viridiplantae</taxon>
        <taxon>Streptophyta</taxon>
        <taxon>Embryophyta</taxon>
        <taxon>Tracheophyta</taxon>
        <taxon>Spermatophyta</taxon>
        <taxon>Magnoliopsida</taxon>
        <taxon>Liliopsida</taxon>
        <taxon>Poales</taxon>
        <taxon>Poaceae</taxon>
        <taxon>PACMAD clade</taxon>
        <taxon>Panicoideae</taxon>
        <taxon>Panicodae</taxon>
        <taxon>Paniceae</taxon>
        <taxon>Melinidinae</taxon>
        <taxon>Urochloa</taxon>
    </lineage>
</organism>
<accession>A0ABC9D001</accession>
<feature type="domain" description="DUF7792" evidence="2">
    <location>
        <begin position="7"/>
        <end position="104"/>
    </location>
</feature>
<evidence type="ECO:0000256" key="1">
    <source>
        <dbReference type="SAM" id="MobiDB-lite"/>
    </source>
</evidence>
<dbReference type="InterPro" id="IPR036537">
    <property type="entry name" value="Adaptor_Cbl_N_dom_sf"/>
</dbReference>
<keyword evidence="4" id="KW-1185">Reference proteome</keyword>
<feature type="compositionally biased region" description="Gly residues" evidence="1">
    <location>
        <begin position="165"/>
        <end position="176"/>
    </location>
</feature>
<name>A0ABC9D001_9POAL</name>